<dbReference type="InterPro" id="IPR030846">
    <property type="entry name" value="DnaG_bac"/>
</dbReference>
<keyword evidence="1 12" id="KW-0240">DNA-directed RNA polymerase</keyword>
<protein>
    <recommendedName>
        <fullName evidence="12">DNA primase</fullName>
        <ecNumber evidence="12">2.7.7.101</ecNumber>
    </recommendedName>
</protein>
<dbReference type="Gene3D" id="3.90.580.10">
    <property type="entry name" value="Zinc finger, CHC2-type domain"/>
    <property type="match status" value="1"/>
</dbReference>
<organism evidence="14 15">
    <name type="scientific">Hymenobacter aranciens</name>
    <dbReference type="NCBI Taxonomy" id="3063996"/>
    <lineage>
        <taxon>Bacteria</taxon>
        <taxon>Pseudomonadati</taxon>
        <taxon>Bacteroidota</taxon>
        <taxon>Cytophagia</taxon>
        <taxon>Cytophagales</taxon>
        <taxon>Hymenobacteraceae</taxon>
        <taxon>Hymenobacter</taxon>
    </lineage>
</organism>
<dbReference type="NCBIfam" id="TIGR01391">
    <property type="entry name" value="dnaG"/>
    <property type="match status" value="1"/>
</dbReference>
<keyword evidence="15" id="KW-1185">Reference proteome</keyword>
<dbReference type="Pfam" id="PF08275">
    <property type="entry name" value="DNAG_N"/>
    <property type="match status" value="1"/>
</dbReference>
<feature type="zinc finger region" description="CHC2-type" evidence="12">
    <location>
        <begin position="37"/>
        <end position="61"/>
    </location>
</feature>
<comment type="catalytic activity">
    <reaction evidence="12">
        <text>ssDNA + n NTP = ssDNA/pppN(pN)n-1 hybrid + (n-1) diphosphate.</text>
        <dbReference type="EC" id="2.7.7.101"/>
    </reaction>
</comment>
<dbReference type="PROSITE" id="PS50880">
    <property type="entry name" value="TOPRIM"/>
    <property type="match status" value="1"/>
</dbReference>
<keyword evidence="7 12" id="KW-0863">Zinc-finger</keyword>
<dbReference type="InterPro" id="IPR013264">
    <property type="entry name" value="DNAG_N"/>
</dbReference>
<dbReference type="PANTHER" id="PTHR30313:SF2">
    <property type="entry name" value="DNA PRIMASE"/>
    <property type="match status" value="1"/>
</dbReference>
<evidence type="ECO:0000259" key="13">
    <source>
        <dbReference type="PROSITE" id="PS50880"/>
    </source>
</evidence>
<dbReference type="Proteomes" id="UP001176429">
    <property type="component" value="Unassembled WGS sequence"/>
</dbReference>
<comment type="cofactor">
    <cofactor evidence="12">
        <name>Zn(2+)</name>
        <dbReference type="ChEBI" id="CHEBI:29105"/>
    </cofactor>
    <text evidence="12">Binds 1 zinc ion per monomer.</text>
</comment>
<evidence type="ECO:0000256" key="2">
    <source>
        <dbReference type="ARBA" id="ARBA00022515"/>
    </source>
</evidence>
<comment type="caution">
    <text evidence="14">The sequence shown here is derived from an EMBL/GenBank/DDBJ whole genome shotgun (WGS) entry which is preliminary data.</text>
</comment>
<dbReference type="Pfam" id="PF13155">
    <property type="entry name" value="Toprim_2"/>
    <property type="match status" value="1"/>
</dbReference>
<keyword evidence="10 12" id="KW-0238">DNA-binding</keyword>
<gene>
    <name evidence="12 14" type="primary">dnaG</name>
    <name evidence="14" type="ORF">Q5H93_04510</name>
</gene>
<keyword evidence="4 12" id="KW-0548">Nucleotidyltransferase</keyword>
<feature type="domain" description="Toprim" evidence="13">
    <location>
        <begin position="264"/>
        <end position="345"/>
    </location>
</feature>
<keyword evidence="8 12" id="KW-0862">Zinc</keyword>
<dbReference type="PANTHER" id="PTHR30313">
    <property type="entry name" value="DNA PRIMASE"/>
    <property type="match status" value="1"/>
</dbReference>
<comment type="domain">
    <text evidence="12">Contains an N-terminal zinc-binding domain, a central core domain that contains the primase activity, and a C-terminal DnaB-binding domain.</text>
</comment>
<keyword evidence="5 12" id="KW-0235">DNA replication</keyword>
<comment type="similarity">
    <text evidence="12">Belongs to the DnaG primase family.</text>
</comment>
<evidence type="ECO:0000256" key="3">
    <source>
        <dbReference type="ARBA" id="ARBA00022679"/>
    </source>
</evidence>
<accession>A0ABT9BBA8</accession>
<keyword evidence="9" id="KW-0460">Magnesium</keyword>
<evidence type="ECO:0000256" key="10">
    <source>
        <dbReference type="ARBA" id="ARBA00023125"/>
    </source>
</evidence>
<dbReference type="EMBL" id="JAUQSY010000002">
    <property type="protein sequence ID" value="MDO7873986.1"/>
    <property type="molecule type" value="Genomic_DNA"/>
</dbReference>
<comment type="function">
    <text evidence="12">RNA polymerase that catalyzes the synthesis of short RNA molecules used as primers for DNA polymerase during DNA replication.</text>
</comment>
<keyword evidence="11 12" id="KW-0804">Transcription</keyword>
<evidence type="ECO:0000256" key="4">
    <source>
        <dbReference type="ARBA" id="ARBA00022695"/>
    </source>
</evidence>
<dbReference type="InterPro" id="IPR002694">
    <property type="entry name" value="Znf_CHC2"/>
</dbReference>
<dbReference type="Gene3D" id="3.90.980.10">
    <property type="entry name" value="DNA primase, catalytic core, N-terminal domain"/>
    <property type="match status" value="1"/>
</dbReference>
<evidence type="ECO:0000256" key="9">
    <source>
        <dbReference type="ARBA" id="ARBA00022842"/>
    </source>
</evidence>
<evidence type="ECO:0000256" key="6">
    <source>
        <dbReference type="ARBA" id="ARBA00022723"/>
    </source>
</evidence>
<evidence type="ECO:0000256" key="11">
    <source>
        <dbReference type="ARBA" id="ARBA00023163"/>
    </source>
</evidence>
<dbReference type="HAMAP" id="MF_00974">
    <property type="entry name" value="DNA_primase_DnaG"/>
    <property type="match status" value="1"/>
</dbReference>
<keyword evidence="2 12" id="KW-0639">Primosome</keyword>
<evidence type="ECO:0000256" key="12">
    <source>
        <dbReference type="HAMAP-Rule" id="MF_00974"/>
    </source>
</evidence>
<dbReference type="SMART" id="SM00400">
    <property type="entry name" value="ZnF_CHCC"/>
    <property type="match status" value="1"/>
</dbReference>
<dbReference type="EC" id="2.7.7.101" evidence="12"/>
<dbReference type="InterPro" id="IPR036977">
    <property type="entry name" value="DNA_primase_Znf_CHC2"/>
</dbReference>
<dbReference type="InterPro" id="IPR006171">
    <property type="entry name" value="TOPRIM_dom"/>
</dbReference>
<comment type="subunit">
    <text evidence="12">Monomer. Interacts with DnaB.</text>
</comment>
<dbReference type="Gene3D" id="3.40.1360.10">
    <property type="match status" value="1"/>
</dbReference>
<sequence length="1176" mass="132777">MLLSDSTIDQVRQLDIVAVVQHYVPLKSRGHKHEACCPFHNEKSPSFHVNAGKQIFKCFGCGAAGDGIGFVMKYAKLDFIQAVKEIAGNHSIQLDYQNLSPEAAAKAEAEQRDREAVRIVLSYAQGYFAGTKLPDRWGETRKLKQPVRDAFGLGYAEKRSDAFYQDAIRNGYSADVLVRAGLVRKVEHDDQEPKYYDAFQDRVMFPIRDARGRVIAFTGRLVTEPEPDAAFKPGKYLNSPDTTWVKGDHLYGIDLAADAIRTRKFAYLMEGNIDVMQFHQWSMPNTVAPCGTALTDNQIKLLKRYTDHIVLVPDNDAAGVKALHKNAQLLTAAGFRVDVLVPETGLDPDDMLRRKIHSEAELEAWLRHQAPYITGALLETCELDAALGGHDKAAAIRRMGEVLELIEDDTLRQVYYGDVCDAWPDFKKGYKLVKRGQDGLDKKALEQLGDNRAAYFDFGFFEKDGCFYCYAKKAEVRICNFTFDIQYFVLSANEPKYVCRFVNMFGTSRTIAITTDDFTSVATFKKSVARLGNFIFEGNDEQLNLLKIKLFHGVPEAVQPRTMLYNPSGDFTTFANGLLFQDRFFPANKHGMVRLERPVATLEELDELRGEAHLGIGDEVHVLQSMEKLAAKLGGQQKLEELLEAGDVVHHSHYFLPFASQLKLTDDDDDNWENERRFRMPTKIEGLRFEAWSALMQRAYGSNSMVMIAFYLSAIYRDIIYKANGNYFPLLHCYGLRGSGKSKAAEALISCFGQFSEETAVRLAGGATATGIQRYMSTARNSLMMLDEYKNYLPMPTIELLKGIANGTGKLMGRATGGNETKSLRPLSSAVVCGQDLPTRDPALLSRCVVLEFSEEMKRQNDRDAYEELRGLQESGATVHVTRELLQYRPEMTSYRRREPDVTRRIRQHCQDVLGIVDPEDRTVQNASTLYTTAEILHEAGLKLPFTMEALFDKLMERVQEVVQIQHTSDDVEQYFMVLGSMVGRDIHEGKDFKIVKEDDGITKLFLRVRKVHPLYLQTAARQGIEALDASTIRGYLGKSRFFLEDRTKGVKFKDEPNATSAFVFNYDRMRDEGVELSTAEDLDTLEAQDDASRRLVLKTTIKDNAEQLVYAWLDAQPADTTLAVSAGLRLFNQDKLPELSELAFRQHLISYLGGKHEHDLTFSSDMSKFKLSIPF</sequence>
<dbReference type="SMART" id="SM00493">
    <property type="entry name" value="TOPRIM"/>
    <property type="match status" value="1"/>
</dbReference>
<evidence type="ECO:0000313" key="15">
    <source>
        <dbReference type="Proteomes" id="UP001176429"/>
    </source>
</evidence>
<evidence type="ECO:0000256" key="1">
    <source>
        <dbReference type="ARBA" id="ARBA00022478"/>
    </source>
</evidence>
<evidence type="ECO:0000256" key="8">
    <source>
        <dbReference type="ARBA" id="ARBA00022833"/>
    </source>
</evidence>
<evidence type="ECO:0000256" key="7">
    <source>
        <dbReference type="ARBA" id="ARBA00022771"/>
    </source>
</evidence>
<dbReference type="InterPro" id="IPR050219">
    <property type="entry name" value="DnaG_primase"/>
</dbReference>
<dbReference type="RefSeq" id="WP_305005298.1">
    <property type="nucleotide sequence ID" value="NZ_JAUQSY010000002.1"/>
</dbReference>
<dbReference type="InterPro" id="IPR009270">
    <property type="entry name" value="DUF927"/>
</dbReference>
<dbReference type="InterPro" id="IPR037068">
    <property type="entry name" value="DNA_primase_core_N_sf"/>
</dbReference>
<name>A0ABT9BBA8_9BACT</name>
<proteinExistence type="inferred from homology"/>
<dbReference type="Pfam" id="PF06048">
    <property type="entry name" value="DUF927"/>
    <property type="match status" value="1"/>
</dbReference>
<dbReference type="SUPFAM" id="SSF56731">
    <property type="entry name" value="DNA primase core"/>
    <property type="match status" value="1"/>
</dbReference>
<keyword evidence="3 12" id="KW-0808">Transferase</keyword>
<keyword evidence="6 12" id="KW-0479">Metal-binding</keyword>
<dbReference type="CDD" id="cd03364">
    <property type="entry name" value="TOPRIM_DnaG_primases"/>
    <property type="match status" value="1"/>
</dbReference>
<reference evidence="14" key="1">
    <citation type="submission" date="2023-07" db="EMBL/GenBank/DDBJ databases">
        <authorList>
            <person name="Kim M.K."/>
        </authorList>
    </citation>
    <scope>NUCLEOTIDE SEQUENCE</scope>
    <source>
        <strain evidence="14">ASUV-10-1</strain>
    </source>
</reference>
<dbReference type="InterPro" id="IPR006295">
    <property type="entry name" value="DNA_primase_DnaG"/>
</dbReference>
<evidence type="ECO:0000313" key="14">
    <source>
        <dbReference type="EMBL" id="MDO7873986.1"/>
    </source>
</evidence>
<dbReference type="SUPFAM" id="SSF57783">
    <property type="entry name" value="Zinc beta-ribbon"/>
    <property type="match status" value="1"/>
</dbReference>
<dbReference type="InterPro" id="IPR034151">
    <property type="entry name" value="TOPRIM_DnaG_bac"/>
</dbReference>
<dbReference type="Pfam" id="PF01807">
    <property type="entry name" value="Zn_ribbon_DnaG"/>
    <property type="match status" value="1"/>
</dbReference>
<evidence type="ECO:0000256" key="5">
    <source>
        <dbReference type="ARBA" id="ARBA00022705"/>
    </source>
</evidence>